<comment type="subcellular location">
    <subcellularLocation>
        <location evidence="1">Golgi apparatus membrane</location>
        <topology evidence="1">Peripheral membrane protein</topology>
    </subcellularLocation>
</comment>
<dbReference type="InterPro" id="IPR048680">
    <property type="entry name" value="COG4_N"/>
</dbReference>
<dbReference type="GO" id="GO:0000139">
    <property type="term" value="C:Golgi membrane"/>
    <property type="evidence" value="ECO:0007669"/>
    <property type="project" value="UniProtKB-SubCell"/>
</dbReference>
<dbReference type="PANTHER" id="PTHR24016:SF0">
    <property type="entry name" value="CONSERVED OLIGOMERIC GOLGI COMPLEX SUBUNIT 4"/>
    <property type="match status" value="1"/>
</dbReference>
<evidence type="ECO:0000256" key="4">
    <source>
        <dbReference type="ARBA" id="ARBA00022448"/>
    </source>
</evidence>
<evidence type="ECO:0000256" key="5">
    <source>
        <dbReference type="ARBA" id="ARBA00022927"/>
    </source>
</evidence>
<gene>
    <name evidence="10" type="ORF">DASC09_047660</name>
</gene>
<proteinExistence type="inferred from homology"/>
<dbReference type="RefSeq" id="XP_064854437.1">
    <property type="nucleotide sequence ID" value="XM_064998365.1"/>
</dbReference>
<name>A0AAV5QS85_9ASCO</name>
<keyword evidence="11" id="KW-1185">Reference proteome</keyword>
<keyword evidence="5" id="KW-0653">Protein transport</keyword>
<evidence type="ECO:0000256" key="3">
    <source>
        <dbReference type="ARBA" id="ARBA00020975"/>
    </source>
</evidence>
<evidence type="ECO:0000256" key="8">
    <source>
        <dbReference type="ARBA" id="ARBA00031340"/>
    </source>
</evidence>
<comment type="caution">
    <text evidence="10">The sequence shown here is derived from an EMBL/GenBank/DDBJ whole genome shotgun (WGS) entry which is preliminary data.</text>
</comment>
<dbReference type="Pfam" id="PF20662">
    <property type="entry name" value="COG4_C"/>
    <property type="match status" value="1"/>
</dbReference>
<keyword evidence="6" id="KW-0333">Golgi apparatus</keyword>
<dbReference type="InterPro" id="IPR013167">
    <property type="entry name" value="COG4_M"/>
</dbReference>
<dbReference type="InterPro" id="IPR048682">
    <property type="entry name" value="COG4"/>
</dbReference>
<reference evidence="10 11" key="1">
    <citation type="journal article" date="2023" name="Elife">
        <title>Identification of key yeast species and microbe-microbe interactions impacting larval growth of Drosophila in the wild.</title>
        <authorList>
            <person name="Mure A."/>
            <person name="Sugiura Y."/>
            <person name="Maeda R."/>
            <person name="Honda K."/>
            <person name="Sakurai N."/>
            <person name="Takahashi Y."/>
            <person name="Watada M."/>
            <person name="Katoh T."/>
            <person name="Gotoh A."/>
            <person name="Gotoh Y."/>
            <person name="Taniguchi I."/>
            <person name="Nakamura K."/>
            <person name="Hayashi T."/>
            <person name="Katayama T."/>
            <person name="Uemura T."/>
            <person name="Hattori Y."/>
        </authorList>
    </citation>
    <scope>NUCLEOTIDE SEQUENCE [LARGE SCALE GENOMIC DNA]</scope>
    <source>
        <strain evidence="10 11">SC-9</strain>
    </source>
</reference>
<evidence type="ECO:0000256" key="6">
    <source>
        <dbReference type="ARBA" id="ARBA00023034"/>
    </source>
</evidence>
<evidence type="ECO:0000256" key="2">
    <source>
        <dbReference type="ARBA" id="ARBA00009215"/>
    </source>
</evidence>
<evidence type="ECO:0000256" key="1">
    <source>
        <dbReference type="ARBA" id="ARBA00004395"/>
    </source>
</evidence>
<dbReference type="EMBL" id="BTFZ01000011">
    <property type="protein sequence ID" value="GMM37441.1"/>
    <property type="molecule type" value="Genomic_DNA"/>
</dbReference>
<sequence length="887" mass="100785">MYKQIHRQKECHHFTLLNLGAMASSSETSEALSVDKLSSDLLEVSNQLQSITNEAELLELVSHLTSLDLSTNNHLDNLIYHSRLSYERNAVNLDLSQTDLLTSLSSSSSLIKILSDSSYLSRKLTRKVKLLDYERTRVARTKEYVQNVIDLKSKITLIYESLPRKNWETVSKSISFILNEIPSEILKSSKFADIMIPTSEIPDPPATLLSQWTFELKRHYIQEFKKAVAAKDIVNLTNFFSYFPMIGEPATGISCYSDFINNIVAGQARQLMVGAPRDKLNFYSAAIMKLFEVVSKIVNQHSSVIFKYYDSDAMVAILQNIQREVDSQAGLIADTFWDARNFDKTVHDISSYSFPYLIEISSSKESVLLRSSSTPTNNSNSNLDETGLNIYEDPIEQLISVVDIGDYINEISTLLNRWSLYCRFIAIKYRQYSSESKKSDEEHLSLVPPLLESTFLSKVETKLVPCLDNLSNYYLKKSIEKSFKLEELPEIASQMSVFLKASDAGNLSSLEDIKPVESPPVSSVVEDIIIILNTLLTNALETGQPVHAKNVFTNVKKNLNNHFLKVLLNKLNAFQPPSGSNLLTAIESIKKSEASNLAVDMNDPNRNIITGNLSSLRNDLNSANAQQNVLSNMLKRGADALNSLSLNDEVNIVNFIIYINSVAVFKGYFNRIVTNLTNYNNNKVNKNSIMENNFKFGKDLEKLKDLVDGNLVSFINKTCDIIIKEYSQVFFNKVFKNRMRTIINEFFAGSNSYLIDSSSSGNSDVEMKKFLKNWLSLVKPYYRILSPEVFNSVNKLIILLIVDIIEKKIWLLNKKINLLGALKLEKDVSLIINEVTKDNYSLRENFIRITQIIMIMGFDDETEEEEMDWILTSNEKHKARHLRIDKN</sequence>
<dbReference type="PANTHER" id="PTHR24016">
    <property type="entry name" value="CONSERVED OLIGOMERIC GOLGI COMPLEX SUBUNIT 4"/>
    <property type="match status" value="1"/>
</dbReference>
<evidence type="ECO:0000313" key="10">
    <source>
        <dbReference type="EMBL" id="GMM37441.1"/>
    </source>
</evidence>
<keyword evidence="7" id="KW-0472">Membrane</keyword>
<dbReference type="GeneID" id="90075416"/>
<dbReference type="Pfam" id="PF20663">
    <property type="entry name" value="COG4_N"/>
    <property type="match status" value="1"/>
</dbReference>
<dbReference type="Proteomes" id="UP001360560">
    <property type="component" value="Unassembled WGS sequence"/>
</dbReference>
<dbReference type="Gene3D" id="1.20.58.1970">
    <property type="match status" value="1"/>
</dbReference>
<protein>
    <recommendedName>
        <fullName evidence="3">Conserved oligomeric Golgi complex subunit 4</fullName>
    </recommendedName>
    <alternativeName>
        <fullName evidence="8">Component of oligomeric Golgi complex 4</fullName>
    </alternativeName>
</protein>
<evidence type="ECO:0000259" key="9">
    <source>
        <dbReference type="SMART" id="SM00762"/>
    </source>
</evidence>
<keyword evidence="4" id="KW-0813">Transport</keyword>
<dbReference type="GO" id="GO:0015031">
    <property type="term" value="P:protein transport"/>
    <property type="evidence" value="ECO:0007669"/>
    <property type="project" value="UniProtKB-KW"/>
</dbReference>
<comment type="similarity">
    <text evidence="2">Belongs to the COG4 family.</text>
</comment>
<evidence type="ECO:0000313" key="11">
    <source>
        <dbReference type="Proteomes" id="UP001360560"/>
    </source>
</evidence>
<accession>A0AAV5QS85</accession>
<dbReference type="AlphaFoldDB" id="A0AAV5QS85"/>
<organism evidence="10 11">
    <name type="scientific">Saccharomycopsis crataegensis</name>
    <dbReference type="NCBI Taxonomy" id="43959"/>
    <lineage>
        <taxon>Eukaryota</taxon>
        <taxon>Fungi</taxon>
        <taxon>Dikarya</taxon>
        <taxon>Ascomycota</taxon>
        <taxon>Saccharomycotina</taxon>
        <taxon>Saccharomycetes</taxon>
        <taxon>Saccharomycopsidaceae</taxon>
        <taxon>Saccharomycopsis</taxon>
    </lineage>
</organism>
<evidence type="ECO:0000256" key="7">
    <source>
        <dbReference type="ARBA" id="ARBA00023136"/>
    </source>
</evidence>
<dbReference type="InterPro" id="IPR048684">
    <property type="entry name" value="COG4_C"/>
</dbReference>
<feature type="domain" description="COG4 transport protein middle alpha-helical bundle" evidence="9">
    <location>
        <begin position="209"/>
        <end position="572"/>
    </location>
</feature>
<dbReference type="Pfam" id="PF08318">
    <property type="entry name" value="COG4_m"/>
    <property type="match status" value="1"/>
</dbReference>
<dbReference type="SMART" id="SM00762">
    <property type="entry name" value="Cog4"/>
    <property type="match status" value="1"/>
</dbReference>